<evidence type="ECO:0000313" key="2">
    <source>
        <dbReference type="Proteomes" id="UP000198921"/>
    </source>
</evidence>
<reference evidence="2" key="1">
    <citation type="submission" date="2016-10" db="EMBL/GenBank/DDBJ databases">
        <authorList>
            <person name="Varghese N."/>
            <person name="Submissions S."/>
        </authorList>
    </citation>
    <scope>NUCLEOTIDE SEQUENCE [LARGE SCALE GENOMIC DNA]</scope>
    <source>
        <strain evidence="2">DSM 45422</strain>
    </source>
</reference>
<keyword evidence="2" id="KW-1185">Reference proteome</keyword>
<gene>
    <name evidence="1" type="ORF">SAMN05660209_03589</name>
</gene>
<dbReference type="EMBL" id="FNOT01000010">
    <property type="protein sequence ID" value="SDY72725.1"/>
    <property type="molecule type" value="Genomic_DNA"/>
</dbReference>
<dbReference type="STRING" id="1137993.SAMN05660209_03589"/>
<dbReference type="AlphaFoldDB" id="A0A1H3M9L9"/>
<sequence>MTRRIEIQDETVVGTPSLSEYDPPFLAPEMRPETGWGWSLYLRNASGEVVSPLHVHGPMARSAEEAMFPALDYMYRNHWTKI</sequence>
<organism evidence="1 2">
    <name type="scientific">Geodermatophilus africanus</name>
    <dbReference type="NCBI Taxonomy" id="1137993"/>
    <lineage>
        <taxon>Bacteria</taxon>
        <taxon>Bacillati</taxon>
        <taxon>Actinomycetota</taxon>
        <taxon>Actinomycetes</taxon>
        <taxon>Geodermatophilales</taxon>
        <taxon>Geodermatophilaceae</taxon>
        <taxon>Geodermatophilus</taxon>
    </lineage>
</organism>
<accession>A0A1H3M9L9</accession>
<evidence type="ECO:0000313" key="1">
    <source>
        <dbReference type="EMBL" id="SDY72725.1"/>
    </source>
</evidence>
<dbReference type="RefSeq" id="WP_091159176.1">
    <property type="nucleotide sequence ID" value="NZ_FNOT01000010.1"/>
</dbReference>
<protein>
    <submittedName>
        <fullName evidence="1">Uncharacterized protein</fullName>
    </submittedName>
</protein>
<dbReference type="Proteomes" id="UP000198921">
    <property type="component" value="Unassembled WGS sequence"/>
</dbReference>
<name>A0A1H3M9L9_9ACTN</name>
<proteinExistence type="predicted"/>